<dbReference type="InterPro" id="IPR021214">
    <property type="entry name" value="DUF2568"/>
</dbReference>
<feature type="transmembrane region" description="Helical" evidence="1">
    <location>
        <begin position="35"/>
        <end position="55"/>
    </location>
</feature>
<evidence type="ECO:0008006" key="4">
    <source>
        <dbReference type="Google" id="ProtNLM"/>
    </source>
</evidence>
<dbReference type="RefSeq" id="WP_346119757.1">
    <property type="nucleotide sequence ID" value="NZ_BAABGU010000014.1"/>
</dbReference>
<gene>
    <name evidence="2" type="ORF">GCM10023176_28570</name>
</gene>
<keyword evidence="1" id="KW-0812">Transmembrane</keyword>
<reference evidence="3" key="1">
    <citation type="journal article" date="2019" name="Int. J. Syst. Evol. Microbiol.">
        <title>The Global Catalogue of Microorganisms (GCM) 10K type strain sequencing project: providing services to taxonomists for standard genome sequencing and annotation.</title>
        <authorList>
            <consortium name="The Broad Institute Genomics Platform"/>
            <consortium name="The Broad Institute Genome Sequencing Center for Infectious Disease"/>
            <person name="Wu L."/>
            <person name="Ma J."/>
        </authorList>
    </citation>
    <scope>NUCLEOTIDE SEQUENCE [LARGE SCALE GENOMIC DNA]</scope>
    <source>
        <strain evidence="3">JCM 3175</strain>
    </source>
</reference>
<evidence type="ECO:0000313" key="2">
    <source>
        <dbReference type="EMBL" id="GAA4570314.1"/>
    </source>
</evidence>
<organism evidence="2 3">
    <name type="scientific">Micromonospora coerulea</name>
    <dbReference type="NCBI Taxonomy" id="47856"/>
    <lineage>
        <taxon>Bacteria</taxon>
        <taxon>Bacillati</taxon>
        <taxon>Actinomycetota</taxon>
        <taxon>Actinomycetes</taxon>
        <taxon>Micromonosporales</taxon>
        <taxon>Micromonosporaceae</taxon>
        <taxon>Micromonospora</taxon>
    </lineage>
</organism>
<dbReference type="Pfam" id="PF10823">
    <property type="entry name" value="DUF2568"/>
    <property type="match status" value="1"/>
</dbReference>
<evidence type="ECO:0000256" key="1">
    <source>
        <dbReference type="SAM" id="Phobius"/>
    </source>
</evidence>
<sequence length="111" mass="11366">MKAVLLTLAFLLELALLAAAGWWGFHLDAGLPVRLLAGIGAPLLIAVVWGVFCSPRAAVQLPAPAKYAVQAACFGAGGLLLAFAGRPLAGTVLVVLWAVNNALLRLLGNPA</sequence>
<accession>A0ABP8SL54</accession>
<protein>
    <recommendedName>
        <fullName evidence="4">DUF2568 domain-containing protein</fullName>
    </recommendedName>
</protein>
<keyword evidence="1" id="KW-1133">Transmembrane helix</keyword>
<evidence type="ECO:0000313" key="3">
    <source>
        <dbReference type="Proteomes" id="UP001500307"/>
    </source>
</evidence>
<proteinExistence type="predicted"/>
<keyword evidence="1" id="KW-0472">Membrane</keyword>
<dbReference type="EMBL" id="BAABGU010000014">
    <property type="protein sequence ID" value="GAA4570314.1"/>
    <property type="molecule type" value="Genomic_DNA"/>
</dbReference>
<comment type="caution">
    <text evidence="2">The sequence shown here is derived from an EMBL/GenBank/DDBJ whole genome shotgun (WGS) entry which is preliminary data.</text>
</comment>
<name>A0ABP8SL54_9ACTN</name>
<dbReference type="Proteomes" id="UP001500307">
    <property type="component" value="Unassembled WGS sequence"/>
</dbReference>
<keyword evidence="3" id="KW-1185">Reference proteome</keyword>